<feature type="compositionally biased region" description="Polar residues" evidence="1">
    <location>
        <begin position="257"/>
        <end position="266"/>
    </location>
</feature>
<dbReference type="SMART" id="SM00241">
    <property type="entry name" value="ZP"/>
    <property type="match status" value="1"/>
</dbReference>
<proteinExistence type="predicted"/>
<accession>A0A7R9G2C9</accession>
<organism evidence="4">
    <name type="scientific">Timema shepardi</name>
    <name type="common">Walking stick</name>
    <dbReference type="NCBI Taxonomy" id="629360"/>
    <lineage>
        <taxon>Eukaryota</taxon>
        <taxon>Metazoa</taxon>
        <taxon>Ecdysozoa</taxon>
        <taxon>Arthropoda</taxon>
        <taxon>Hexapoda</taxon>
        <taxon>Insecta</taxon>
        <taxon>Pterygota</taxon>
        <taxon>Neoptera</taxon>
        <taxon>Polyneoptera</taxon>
        <taxon>Phasmatodea</taxon>
        <taxon>Timematodea</taxon>
        <taxon>Timematoidea</taxon>
        <taxon>Timematidae</taxon>
        <taxon>Timema</taxon>
    </lineage>
</organism>
<dbReference type="AlphaFoldDB" id="A0A7R9G2C9"/>
<feature type="compositionally biased region" description="Pro residues" evidence="1">
    <location>
        <begin position="309"/>
        <end position="339"/>
    </location>
</feature>
<evidence type="ECO:0000259" key="3">
    <source>
        <dbReference type="PROSITE" id="PS51034"/>
    </source>
</evidence>
<feature type="compositionally biased region" description="Pro residues" evidence="1">
    <location>
        <begin position="347"/>
        <end position="379"/>
    </location>
</feature>
<dbReference type="InterPro" id="IPR001507">
    <property type="entry name" value="ZP_dom"/>
</dbReference>
<dbReference type="PRINTS" id="PR01217">
    <property type="entry name" value="PRICHEXTENSN"/>
</dbReference>
<evidence type="ECO:0000313" key="4">
    <source>
        <dbReference type="EMBL" id="CAD7263030.1"/>
    </source>
</evidence>
<dbReference type="EMBL" id="OC003244">
    <property type="protein sequence ID" value="CAD7263030.1"/>
    <property type="molecule type" value="Genomic_DNA"/>
</dbReference>
<evidence type="ECO:0000256" key="2">
    <source>
        <dbReference type="SAM" id="SignalP"/>
    </source>
</evidence>
<dbReference type="PANTHER" id="PTHR46560">
    <property type="entry name" value="CYPHER, ISOFORM B"/>
    <property type="match status" value="1"/>
</dbReference>
<dbReference type="PROSITE" id="PS51034">
    <property type="entry name" value="ZP_2"/>
    <property type="match status" value="1"/>
</dbReference>
<dbReference type="Pfam" id="PF25057">
    <property type="entry name" value="CUT_N"/>
    <property type="match status" value="1"/>
</dbReference>
<feature type="compositionally biased region" description="Polar residues" evidence="1">
    <location>
        <begin position="415"/>
        <end position="427"/>
    </location>
</feature>
<dbReference type="InterPro" id="IPR056953">
    <property type="entry name" value="CUT_N"/>
</dbReference>
<protein>
    <recommendedName>
        <fullName evidence="3">ZP domain-containing protein</fullName>
    </recommendedName>
</protein>
<reference evidence="4" key="1">
    <citation type="submission" date="2020-11" db="EMBL/GenBank/DDBJ databases">
        <authorList>
            <person name="Tran Van P."/>
        </authorList>
    </citation>
    <scope>NUCLEOTIDE SEQUENCE</scope>
</reference>
<evidence type="ECO:0000256" key="1">
    <source>
        <dbReference type="SAM" id="MobiDB-lite"/>
    </source>
</evidence>
<name>A0A7R9G2C9_TIMSH</name>
<feature type="chain" id="PRO_5030571567" description="ZP domain-containing protein" evidence="2">
    <location>
        <begin position="17"/>
        <end position="832"/>
    </location>
</feature>
<feature type="compositionally biased region" description="Low complexity" evidence="1">
    <location>
        <begin position="295"/>
        <end position="308"/>
    </location>
</feature>
<feature type="region of interest" description="Disordered" evidence="1">
    <location>
        <begin position="291"/>
        <end position="429"/>
    </location>
</feature>
<feature type="domain" description="ZP" evidence="3">
    <location>
        <begin position="476"/>
        <end position="795"/>
    </location>
</feature>
<sequence>MKTVGFLLLVLGAVVSLKTTAPQAALFVNTDEMGQEEQLRRSRQVDQTVKTILEWLQGRYTRRATEGNILVCKIKSNESLSSSLLRMTTSLCFQMFGTLPGTRHSFVSGGIFLAISSTVCRSTSTLTPPGPGVWFPFTTLDSVTDSVLLSSLYSPVINRLLSVCSSHSYFMSSSGSNTFMSSSAKSSQQVVIVLFGFHNITEEVWSAIQRLQLHNLPDNIYLSPALRQSDLGHSNQTPPPTSHHPPPPDQATPTSPLLNQPSTSRPHLNLPDLPILNQMFLHPLLQATPTSHLLSQSSNEPSSSQPSRPSYPQPSRPSYPQPDVPTPSPPGYPYQPSPQPIFNEPSSPQPSRPSYPQPDVPTPSPPGYPYQPSPQPSFPDLPSSSQPPQSSYPQPSLPSSLQPPGYERPNKPSPAFSTDSASESDSAVTLAGERVLSDSVSELVDEICTAVARTNFQGGGEESEGHPPHIHEIDVQCAKDQMTINLEFNTPFDGVIYSKGFYSQPACRYVQPGSGQSKYSFTVRLDSCGTQFIERFKEEGQAYLENVLVLQNEPGIQEVWDTVRRVRCLWEGSLNKALSVALSVGMLREEAVTFSGDTALARLDIQQRLTGNQLGESIRGVGESIRGVGESIRGVGESIRGVGESIGGVGESIRGVGESIRGVGESIRGVEMGRGPFAPAANGLVKIGETMTLVVSVEGDPGFDIQVRDCVARDSTSTNLVQLTDERGCVIKKKLFGAFQKTRETGSAQTSIIAYAFFQQLVKRRSSPGISGFGKPFSDGASNPSWMCPLRVATHNTCVAGNLGTNDFMPAINPVINGQLGNPGQTSIGGSS</sequence>
<feature type="signal peptide" evidence="2">
    <location>
        <begin position="1"/>
        <end position="16"/>
    </location>
</feature>
<feature type="region of interest" description="Disordered" evidence="1">
    <location>
        <begin position="229"/>
        <end position="270"/>
    </location>
</feature>
<feature type="compositionally biased region" description="Pro residues" evidence="1">
    <location>
        <begin position="237"/>
        <end position="250"/>
    </location>
</feature>
<keyword evidence="2" id="KW-0732">Signal</keyword>
<dbReference type="PANTHER" id="PTHR46560:SF4">
    <property type="entry name" value="DUSKY"/>
    <property type="match status" value="1"/>
</dbReference>
<feature type="compositionally biased region" description="Low complexity" evidence="1">
    <location>
        <begin position="380"/>
        <end position="404"/>
    </location>
</feature>
<gene>
    <name evidence="4" type="ORF">TSIB3V08_LOCUS7121</name>
</gene>